<dbReference type="EMBL" id="JBHSDL010000042">
    <property type="protein sequence ID" value="MFC4377736.1"/>
    <property type="molecule type" value="Genomic_DNA"/>
</dbReference>
<protein>
    <submittedName>
        <fullName evidence="4">NAD(P)H-quinone oxidoreductase</fullName>
    </submittedName>
</protein>
<dbReference type="SUPFAM" id="SSF50129">
    <property type="entry name" value="GroES-like"/>
    <property type="match status" value="1"/>
</dbReference>
<name>A0ABV8VNU9_9NOCA</name>
<proteinExistence type="predicted"/>
<evidence type="ECO:0000259" key="3">
    <source>
        <dbReference type="SMART" id="SM00829"/>
    </source>
</evidence>
<comment type="caution">
    <text evidence="4">The sequence shown here is derived from an EMBL/GenBank/DDBJ whole genome shotgun (WGS) entry which is preliminary data.</text>
</comment>
<dbReference type="InterPro" id="IPR011032">
    <property type="entry name" value="GroES-like_sf"/>
</dbReference>
<dbReference type="SMART" id="SM00829">
    <property type="entry name" value="PKS_ER"/>
    <property type="match status" value="1"/>
</dbReference>
<dbReference type="Gene3D" id="3.40.50.720">
    <property type="entry name" value="NAD(P)-binding Rossmann-like Domain"/>
    <property type="match status" value="1"/>
</dbReference>
<dbReference type="Pfam" id="PF08240">
    <property type="entry name" value="ADH_N"/>
    <property type="match status" value="1"/>
</dbReference>
<dbReference type="NCBIfam" id="TIGR02824">
    <property type="entry name" value="quinone_pig3"/>
    <property type="match status" value="1"/>
</dbReference>
<keyword evidence="1" id="KW-0521">NADP</keyword>
<evidence type="ECO:0000256" key="2">
    <source>
        <dbReference type="ARBA" id="ARBA00023002"/>
    </source>
</evidence>
<dbReference type="CDD" id="cd05276">
    <property type="entry name" value="p53_inducible_oxidoreductase"/>
    <property type="match status" value="1"/>
</dbReference>
<keyword evidence="2" id="KW-0560">Oxidoreductase</keyword>
<gene>
    <name evidence="4" type="ORF">ACFO5K_27025</name>
</gene>
<dbReference type="InterPro" id="IPR013154">
    <property type="entry name" value="ADH-like_N"/>
</dbReference>
<evidence type="ECO:0000256" key="1">
    <source>
        <dbReference type="ARBA" id="ARBA00022857"/>
    </source>
</evidence>
<accession>A0ABV8VNU9</accession>
<dbReference type="SUPFAM" id="SSF51735">
    <property type="entry name" value="NAD(P)-binding Rossmann-fold domains"/>
    <property type="match status" value="1"/>
</dbReference>
<organism evidence="4 5">
    <name type="scientific">Nocardia halotolerans</name>
    <dbReference type="NCBI Taxonomy" id="1755878"/>
    <lineage>
        <taxon>Bacteria</taxon>
        <taxon>Bacillati</taxon>
        <taxon>Actinomycetota</taxon>
        <taxon>Actinomycetes</taxon>
        <taxon>Mycobacteriales</taxon>
        <taxon>Nocardiaceae</taxon>
        <taxon>Nocardia</taxon>
    </lineage>
</organism>
<evidence type="ECO:0000313" key="5">
    <source>
        <dbReference type="Proteomes" id="UP001595844"/>
    </source>
</evidence>
<sequence>MFAVTLDGYGGPEVMKWTEVADLPAPGPGEVAIDVVAAGVNRADIMQRQGFYPPPPGVSDTLGLEVSGAIAAVGPGVEDWQPGDAVCALLAGGGYAERVNVAATQVLPVPDGVDLVTAAALPETAATVWSNIVMAGGLRAGQTLLVHGGGSGIGTHAIQVGHALGARVAVTAGSQRKLDRCGELGADTLINYREDDFVKVVTDQYGGADVILDIMGAEYLARNVEALAEGGNLTIIGLQGGAVAELNLGLMLFKRAAVHVTNLRRRPVDGPDSKAEIIAALRARLWPLIAAGEVTPVVSAEIPIADVAQAHPLLDSADSVGKVLLIVRRP</sequence>
<dbReference type="InterPro" id="IPR020843">
    <property type="entry name" value="ER"/>
</dbReference>
<evidence type="ECO:0000313" key="4">
    <source>
        <dbReference type="EMBL" id="MFC4377736.1"/>
    </source>
</evidence>
<keyword evidence="5" id="KW-1185">Reference proteome</keyword>
<dbReference type="InterPro" id="IPR014189">
    <property type="entry name" value="Quinone_OxRdtase_PIG3"/>
</dbReference>
<dbReference type="PANTHER" id="PTHR48106:SF8">
    <property type="entry name" value="OS02G0805600 PROTEIN"/>
    <property type="match status" value="1"/>
</dbReference>
<dbReference type="InterPro" id="IPR013149">
    <property type="entry name" value="ADH-like_C"/>
</dbReference>
<reference evidence="5" key="1">
    <citation type="journal article" date="2019" name="Int. J. Syst. Evol. Microbiol.">
        <title>The Global Catalogue of Microorganisms (GCM) 10K type strain sequencing project: providing services to taxonomists for standard genome sequencing and annotation.</title>
        <authorList>
            <consortium name="The Broad Institute Genomics Platform"/>
            <consortium name="The Broad Institute Genome Sequencing Center for Infectious Disease"/>
            <person name="Wu L."/>
            <person name="Ma J."/>
        </authorList>
    </citation>
    <scope>NUCLEOTIDE SEQUENCE [LARGE SCALE GENOMIC DNA]</scope>
    <source>
        <strain evidence="5">IBRC-M 10490</strain>
    </source>
</reference>
<dbReference type="Proteomes" id="UP001595844">
    <property type="component" value="Unassembled WGS sequence"/>
</dbReference>
<dbReference type="Pfam" id="PF00107">
    <property type="entry name" value="ADH_zinc_N"/>
    <property type="match status" value="1"/>
</dbReference>
<dbReference type="InterPro" id="IPR036291">
    <property type="entry name" value="NAD(P)-bd_dom_sf"/>
</dbReference>
<feature type="domain" description="Enoyl reductase (ER)" evidence="3">
    <location>
        <begin position="10"/>
        <end position="325"/>
    </location>
</feature>
<dbReference type="RefSeq" id="WP_378568719.1">
    <property type="nucleotide sequence ID" value="NZ_JBHSDL010000042.1"/>
</dbReference>
<dbReference type="Gene3D" id="3.90.180.10">
    <property type="entry name" value="Medium-chain alcohol dehydrogenases, catalytic domain"/>
    <property type="match status" value="1"/>
</dbReference>
<dbReference type="PANTHER" id="PTHR48106">
    <property type="entry name" value="QUINONE OXIDOREDUCTASE PIG3-RELATED"/>
    <property type="match status" value="1"/>
</dbReference>